<evidence type="ECO:0000313" key="2">
    <source>
        <dbReference type="Proteomes" id="UP001165393"/>
    </source>
</evidence>
<comment type="caution">
    <text evidence="1">The sequence shown here is derived from an EMBL/GenBank/DDBJ whole genome shotgun (WGS) entry which is preliminary data.</text>
</comment>
<accession>A0AA41W785</accession>
<name>A0AA41W785_9GAMM</name>
<proteinExistence type="predicted"/>
<dbReference type="EMBL" id="JAMQGP010000003">
    <property type="protein sequence ID" value="MCM2679937.1"/>
    <property type="molecule type" value="Genomic_DNA"/>
</dbReference>
<sequence>MDNNEYFSVNYQCSVNVQRLTESESVPDEVTFASEIPAPFLVSSEAAHIDSAALRSLRNIGEYSQDLAEYLKMQSRKIDVIMGYVLSLQDDASERFQTTSISGSAITYTSTKALNVGDHARLKIFLPEESVAIYAYAQVKAVEMQNDLYTISLDLIRMRETDQEHLIRATLHIQTRQLKERK</sequence>
<reference evidence="1 2" key="1">
    <citation type="journal article" date="2013" name="Antonie Van Leeuwenhoek">
        <title>Echinimonas agarilytica gen. nov., sp. nov., a new gammaproteobacterium isolated from the sea urchin Strongylocentrotus intermedius.</title>
        <authorList>
            <person name="Nedashkovskaya O.I."/>
            <person name="Stenkova A.M."/>
            <person name="Zhukova N.V."/>
            <person name="Van Trappen S."/>
            <person name="Lee J.S."/>
            <person name="Kim S.B."/>
        </authorList>
    </citation>
    <scope>NUCLEOTIDE SEQUENCE [LARGE SCALE GENOMIC DNA]</scope>
    <source>
        <strain evidence="1 2">KMM 6351</strain>
    </source>
</reference>
<organism evidence="1 2">
    <name type="scientific">Echinimonas agarilytica</name>
    <dbReference type="NCBI Taxonomy" id="1215918"/>
    <lineage>
        <taxon>Bacteria</taxon>
        <taxon>Pseudomonadati</taxon>
        <taxon>Pseudomonadota</taxon>
        <taxon>Gammaproteobacteria</taxon>
        <taxon>Alteromonadales</taxon>
        <taxon>Echinimonadaceae</taxon>
        <taxon>Echinimonas</taxon>
    </lineage>
</organism>
<dbReference type="RefSeq" id="WP_251261347.1">
    <property type="nucleotide sequence ID" value="NZ_JAMQGP010000003.1"/>
</dbReference>
<dbReference type="AlphaFoldDB" id="A0AA41W785"/>
<dbReference type="Proteomes" id="UP001165393">
    <property type="component" value="Unassembled WGS sequence"/>
</dbReference>
<protein>
    <submittedName>
        <fullName evidence="1">PilZ domain-containing protein</fullName>
    </submittedName>
</protein>
<evidence type="ECO:0000313" key="1">
    <source>
        <dbReference type="EMBL" id="MCM2679937.1"/>
    </source>
</evidence>
<gene>
    <name evidence="1" type="ORF">NAF29_09695</name>
</gene>
<keyword evidence="2" id="KW-1185">Reference proteome</keyword>